<protein>
    <submittedName>
        <fullName evidence="1">Uncharacterized protein</fullName>
    </submittedName>
</protein>
<dbReference type="EMBL" id="GBRH01271593">
    <property type="protein sequence ID" value="JAD26302.1"/>
    <property type="molecule type" value="Transcribed_RNA"/>
</dbReference>
<proteinExistence type="predicted"/>
<name>A0A0A8YUM3_ARUDO</name>
<organism evidence="1">
    <name type="scientific">Arundo donax</name>
    <name type="common">Giant reed</name>
    <name type="synonym">Donax arundinaceus</name>
    <dbReference type="NCBI Taxonomy" id="35708"/>
    <lineage>
        <taxon>Eukaryota</taxon>
        <taxon>Viridiplantae</taxon>
        <taxon>Streptophyta</taxon>
        <taxon>Embryophyta</taxon>
        <taxon>Tracheophyta</taxon>
        <taxon>Spermatophyta</taxon>
        <taxon>Magnoliopsida</taxon>
        <taxon>Liliopsida</taxon>
        <taxon>Poales</taxon>
        <taxon>Poaceae</taxon>
        <taxon>PACMAD clade</taxon>
        <taxon>Arundinoideae</taxon>
        <taxon>Arundineae</taxon>
        <taxon>Arundo</taxon>
    </lineage>
</organism>
<sequence>MHHVCCILNLTFGIAIEENIKNHRHISVFICPCSPTMTTSHEFMTKLTCWTSDF</sequence>
<evidence type="ECO:0000313" key="1">
    <source>
        <dbReference type="EMBL" id="JAD26302.1"/>
    </source>
</evidence>
<reference evidence="1" key="1">
    <citation type="submission" date="2014-09" db="EMBL/GenBank/DDBJ databases">
        <authorList>
            <person name="Magalhaes I.L.F."/>
            <person name="Oliveira U."/>
            <person name="Santos F.R."/>
            <person name="Vidigal T.H.D.A."/>
            <person name="Brescovit A.D."/>
            <person name="Santos A.J."/>
        </authorList>
    </citation>
    <scope>NUCLEOTIDE SEQUENCE</scope>
    <source>
        <tissue evidence="1">Shoot tissue taken approximately 20 cm above the soil surface</tissue>
    </source>
</reference>
<accession>A0A0A8YUM3</accession>
<dbReference type="AlphaFoldDB" id="A0A0A8YUM3"/>
<reference evidence="1" key="2">
    <citation type="journal article" date="2015" name="Data Brief">
        <title>Shoot transcriptome of the giant reed, Arundo donax.</title>
        <authorList>
            <person name="Barrero R.A."/>
            <person name="Guerrero F.D."/>
            <person name="Moolhuijzen P."/>
            <person name="Goolsby J.A."/>
            <person name="Tidwell J."/>
            <person name="Bellgard S.E."/>
            <person name="Bellgard M.I."/>
        </authorList>
    </citation>
    <scope>NUCLEOTIDE SEQUENCE</scope>
    <source>
        <tissue evidence="1">Shoot tissue taken approximately 20 cm above the soil surface</tissue>
    </source>
</reference>